<feature type="compositionally biased region" description="Basic and acidic residues" evidence="1">
    <location>
        <begin position="256"/>
        <end position="278"/>
    </location>
</feature>
<gene>
    <name evidence="3" type="ORF">HJG59_008311</name>
</gene>
<dbReference type="PROSITE" id="PS50805">
    <property type="entry name" value="KRAB"/>
    <property type="match status" value="1"/>
</dbReference>
<dbReference type="SMART" id="SM00349">
    <property type="entry name" value="KRAB"/>
    <property type="match status" value="1"/>
</dbReference>
<sequence length="319" mass="36196">MSERRERGRRGKETFTICSPCRSSVPESPAVKDEGRWPRQRLQASTACSGSSAMGCAGALKTRSQDADMTPRHPIISENNPEQDQGQARDDMAASQGPLTFRDVAVDVSQEEWECLGPAQRVLYLDVMLENYRSLVSLGFTVSTPDLAPFLEHLKELWDVKGSNTFSIRQDMLSEDNQAFLQNPGIEDLFPKIILGTYNEDRSYQFSEYWKNFNRESNANNKRTQLPENHYTCRKAFDQMSSHSIDEVTHIVEKTNKQSKCDKSFKQSSHHTEQENIRTGKSTYNSNPSAETSQPLSFNVLWAQHCGPLPPQHESPCRL</sequence>
<feature type="region of interest" description="Disordered" evidence="1">
    <location>
        <begin position="63"/>
        <end position="92"/>
    </location>
</feature>
<dbReference type="EMBL" id="JACASF010000011">
    <property type="protein sequence ID" value="KAF6450416.1"/>
    <property type="molecule type" value="Genomic_DNA"/>
</dbReference>
<dbReference type="CDD" id="cd07765">
    <property type="entry name" value="KRAB_A-box"/>
    <property type="match status" value="1"/>
</dbReference>
<dbReference type="Proteomes" id="UP000550707">
    <property type="component" value="Unassembled WGS sequence"/>
</dbReference>
<feature type="compositionally biased region" description="Polar residues" evidence="1">
    <location>
        <begin position="77"/>
        <end position="86"/>
    </location>
</feature>
<reference evidence="3 4" key="1">
    <citation type="journal article" date="2020" name="Nature">
        <title>Six reference-quality genomes reveal evolution of bat adaptations.</title>
        <authorList>
            <person name="Jebb D."/>
            <person name="Huang Z."/>
            <person name="Pippel M."/>
            <person name="Hughes G.M."/>
            <person name="Lavrichenko K."/>
            <person name="Devanna P."/>
            <person name="Winkler S."/>
            <person name="Jermiin L.S."/>
            <person name="Skirmuntt E.C."/>
            <person name="Katzourakis A."/>
            <person name="Burkitt-Gray L."/>
            <person name="Ray D.A."/>
            <person name="Sullivan K.A.M."/>
            <person name="Roscito J.G."/>
            <person name="Kirilenko B.M."/>
            <person name="Davalos L.M."/>
            <person name="Corthals A.P."/>
            <person name="Power M.L."/>
            <person name="Jones G."/>
            <person name="Ransome R.D."/>
            <person name="Dechmann D.K.N."/>
            <person name="Locatelli A.G."/>
            <person name="Puechmaille S.J."/>
            <person name="Fedrigo O."/>
            <person name="Jarvis E.D."/>
            <person name="Hiller M."/>
            <person name="Vernes S.C."/>
            <person name="Myers E.W."/>
            <person name="Teeling E.C."/>
        </authorList>
    </citation>
    <scope>NUCLEOTIDE SEQUENCE [LARGE SCALE GENOMIC DNA]</scope>
    <source>
        <strain evidence="3">MMolMol1</strain>
        <tissue evidence="3">Muscle</tissue>
    </source>
</reference>
<dbReference type="SUPFAM" id="SSF109640">
    <property type="entry name" value="KRAB domain (Kruppel-associated box)"/>
    <property type="match status" value="1"/>
</dbReference>
<feature type="region of interest" description="Disordered" evidence="1">
    <location>
        <begin position="1"/>
        <end position="46"/>
    </location>
</feature>
<evidence type="ECO:0000256" key="1">
    <source>
        <dbReference type="SAM" id="MobiDB-lite"/>
    </source>
</evidence>
<dbReference type="Pfam" id="PF01352">
    <property type="entry name" value="KRAB"/>
    <property type="match status" value="1"/>
</dbReference>
<dbReference type="AlphaFoldDB" id="A0A7J8FRZ3"/>
<dbReference type="Gene3D" id="6.10.140.140">
    <property type="match status" value="1"/>
</dbReference>
<keyword evidence="4" id="KW-1185">Reference proteome</keyword>
<dbReference type="InParanoid" id="A0A7J8FRZ3"/>
<dbReference type="InterPro" id="IPR050169">
    <property type="entry name" value="Krueppel_C2H2_ZnF"/>
</dbReference>
<accession>A0A7J8FRZ3</accession>
<dbReference type="PANTHER" id="PTHR23232">
    <property type="entry name" value="KRAB DOMAIN C2H2 ZINC FINGER"/>
    <property type="match status" value="1"/>
</dbReference>
<evidence type="ECO:0000259" key="2">
    <source>
        <dbReference type="PROSITE" id="PS50805"/>
    </source>
</evidence>
<evidence type="ECO:0000313" key="3">
    <source>
        <dbReference type="EMBL" id="KAF6450416.1"/>
    </source>
</evidence>
<comment type="caution">
    <text evidence="3">The sequence shown here is derived from an EMBL/GenBank/DDBJ whole genome shotgun (WGS) entry which is preliminary data.</text>
</comment>
<dbReference type="InterPro" id="IPR036051">
    <property type="entry name" value="KRAB_dom_sf"/>
</dbReference>
<name>A0A7J8FRZ3_MOLMO</name>
<dbReference type="GO" id="GO:0006355">
    <property type="term" value="P:regulation of DNA-templated transcription"/>
    <property type="evidence" value="ECO:0007669"/>
    <property type="project" value="InterPro"/>
</dbReference>
<dbReference type="InterPro" id="IPR001909">
    <property type="entry name" value="KRAB"/>
</dbReference>
<evidence type="ECO:0000313" key="4">
    <source>
        <dbReference type="Proteomes" id="UP000550707"/>
    </source>
</evidence>
<protein>
    <recommendedName>
        <fullName evidence="2">KRAB domain-containing protein</fullName>
    </recommendedName>
</protein>
<organism evidence="3 4">
    <name type="scientific">Molossus molossus</name>
    <name type="common">Pallas' mastiff bat</name>
    <name type="synonym">Vespertilio molossus</name>
    <dbReference type="NCBI Taxonomy" id="27622"/>
    <lineage>
        <taxon>Eukaryota</taxon>
        <taxon>Metazoa</taxon>
        <taxon>Chordata</taxon>
        <taxon>Craniata</taxon>
        <taxon>Vertebrata</taxon>
        <taxon>Euteleostomi</taxon>
        <taxon>Mammalia</taxon>
        <taxon>Eutheria</taxon>
        <taxon>Laurasiatheria</taxon>
        <taxon>Chiroptera</taxon>
        <taxon>Yangochiroptera</taxon>
        <taxon>Molossidae</taxon>
        <taxon>Molossus</taxon>
    </lineage>
</organism>
<feature type="domain" description="KRAB" evidence="2">
    <location>
        <begin position="99"/>
        <end position="170"/>
    </location>
</feature>
<feature type="compositionally biased region" description="Polar residues" evidence="1">
    <location>
        <begin position="279"/>
        <end position="292"/>
    </location>
</feature>
<feature type="region of interest" description="Disordered" evidence="1">
    <location>
        <begin position="256"/>
        <end position="292"/>
    </location>
</feature>
<dbReference type="PANTHER" id="PTHR23232:SF168">
    <property type="entry name" value="KRAB DOMAIN-CONTAINING PROTEIN"/>
    <property type="match status" value="1"/>
</dbReference>
<proteinExistence type="predicted"/>